<keyword evidence="2" id="KW-0378">Hydrolase</keyword>
<organism evidence="2 3">
    <name type="scientific">Paractinoplanes globisporus</name>
    <dbReference type="NCBI Taxonomy" id="113565"/>
    <lineage>
        <taxon>Bacteria</taxon>
        <taxon>Bacillati</taxon>
        <taxon>Actinomycetota</taxon>
        <taxon>Actinomycetes</taxon>
        <taxon>Micromonosporales</taxon>
        <taxon>Micromonosporaceae</taxon>
        <taxon>Paractinoplanes</taxon>
    </lineage>
</organism>
<evidence type="ECO:0000313" key="3">
    <source>
        <dbReference type="Proteomes" id="UP001602245"/>
    </source>
</evidence>
<sequence>MTVIRRESPDLLALQELRGFDRQRIATLADALGMTAHLAPSRFGQAVAVLVRPPLCIDRTDTVTWRLHHAAAAVTTGRLTLVSTHLNPWSAYRRYREATWLAARYGRRGRALIAGDMNGLSPFDDAPPDAQDRDDRRAIAAFDRAGLVDLWRKAGVGSGLTVPTTGDVGDAFLPMRLDYVFGTPAVAEQVREVQVLRGNEIEYASDHYPVRVELDA</sequence>
<name>A0ABW6WMU4_9ACTN</name>
<proteinExistence type="predicted"/>
<keyword evidence="3" id="KW-1185">Reference proteome</keyword>
<evidence type="ECO:0000313" key="2">
    <source>
        <dbReference type="EMBL" id="MFF5294308.1"/>
    </source>
</evidence>
<dbReference type="SUPFAM" id="SSF56219">
    <property type="entry name" value="DNase I-like"/>
    <property type="match status" value="1"/>
</dbReference>
<protein>
    <submittedName>
        <fullName evidence="2">Endonuclease/exonuclease/phosphatase family protein</fullName>
    </submittedName>
</protein>
<dbReference type="Pfam" id="PF03372">
    <property type="entry name" value="Exo_endo_phos"/>
    <property type="match status" value="1"/>
</dbReference>
<feature type="domain" description="Endonuclease/exonuclease/phosphatase" evidence="1">
    <location>
        <begin position="3"/>
        <end position="207"/>
    </location>
</feature>
<dbReference type="InterPro" id="IPR005135">
    <property type="entry name" value="Endo/exonuclease/phosphatase"/>
</dbReference>
<keyword evidence="2" id="KW-0540">Nuclease</keyword>
<dbReference type="EMBL" id="JBIAZU010000006">
    <property type="protein sequence ID" value="MFF5294308.1"/>
    <property type="molecule type" value="Genomic_DNA"/>
</dbReference>
<dbReference type="GO" id="GO:0004519">
    <property type="term" value="F:endonuclease activity"/>
    <property type="evidence" value="ECO:0007669"/>
    <property type="project" value="UniProtKB-KW"/>
</dbReference>
<reference evidence="2 3" key="1">
    <citation type="submission" date="2024-10" db="EMBL/GenBank/DDBJ databases">
        <title>The Natural Products Discovery Center: Release of the First 8490 Sequenced Strains for Exploring Actinobacteria Biosynthetic Diversity.</title>
        <authorList>
            <person name="Kalkreuter E."/>
            <person name="Kautsar S.A."/>
            <person name="Yang D."/>
            <person name="Bader C.D."/>
            <person name="Teijaro C.N."/>
            <person name="Fluegel L."/>
            <person name="Davis C.M."/>
            <person name="Simpson J.R."/>
            <person name="Lauterbach L."/>
            <person name="Steele A.D."/>
            <person name="Gui C."/>
            <person name="Meng S."/>
            <person name="Li G."/>
            <person name="Viehrig K."/>
            <person name="Ye F."/>
            <person name="Su P."/>
            <person name="Kiefer A.F."/>
            <person name="Nichols A."/>
            <person name="Cepeda A.J."/>
            <person name="Yan W."/>
            <person name="Fan B."/>
            <person name="Jiang Y."/>
            <person name="Adhikari A."/>
            <person name="Zheng C.-J."/>
            <person name="Schuster L."/>
            <person name="Cowan T.M."/>
            <person name="Smanski M.J."/>
            <person name="Chevrette M.G."/>
            <person name="De Carvalho L.P.S."/>
            <person name="Shen B."/>
        </authorList>
    </citation>
    <scope>NUCLEOTIDE SEQUENCE [LARGE SCALE GENOMIC DNA]</scope>
    <source>
        <strain evidence="2 3">NPDC000087</strain>
    </source>
</reference>
<gene>
    <name evidence="2" type="ORF">ACFY35_33135</name>
</gene>
<evidence type="ECO:0000259" key="1">
    <source>
        <dbReference type="Pfam" id="PF03372"/>
    </source>
</evidence>
<dbReference type="Proteomes" id="UP001602245">
    <property type="component" value="Unassembled WGS sequence"/>
</dbReference>
<dbReference type="RefSeq" id="WP_020514883.1">
    <property type="nucleotide sequence ID" value="NZ_JBIAZU010000006.1"/>
</dbReference>
<dbReference type="Gene3D" id="3.60.10.10">
    <property type="entry name" value="Endonuclease/exonuclease/phosphatase"/>
    <property type="match status" value="1"/>
</dbReference>
<accession>A0ABW6WMU4</accession>
<keyword evidence="2" id="KW-0255">Endonuclease</keyword>
<comment type="caution">
    <text evidence="2">The sequence shown here is derived from an EMBL/GenBank/DDBJ whole genome shotgun (WGS) entry which is preliminary data.</text>
</comment>
<dbReference type="InterPro" id="IPR036691">
    <property type="entry name" value="Endo/exonu/phosph_ase_sf"/>
</dbReference>